<keyword evidence="3" id="KW-1185">Reference proteome</keyword>
<dbReference type="Proteomes" id="UP000818029">
    <property type="component" value="Chromosome A13"/>
</dbReference>
<sequence length="486" mass="55439">MIGTGNDDEDPSIPPGFTPVGIQMPQPRVSVNIKPPCQTGTSAPINFPMGSSSNPEDNLVNPTVPDFDEAVEVEKARMEIPKNLEDRCKWFEEKFKALENVDYHDGIDAKDLSLVPDLVLPPKFKMPEFEKYNETSCPEAHITMFCRRMTGYIHNDQLLIHCFQDSLIGAAAKWYNQLNRGQISSWKDLAQAFMKQYGYVTDIVQPPLLEKETTMLFINTLKAPFINHLLEGATKSFSDIVISCEMIENAIRCGKIEAGESTNKSVPRKRENEINNVSRSYAKLITVNQPRIVNASQQASSKQESDTKRNTEKLQFMSIPVTYKELYPTLFNAHVVSPVYLKPMQPSYPKWYNENVQCEYYAVITGHAIENCTAFKRLVEKLLEMGIIKFDESSGGENPLRNHADKGVNAVIENTGKRVRMTVAEVRTPLRKVWKEIMKKELIAQSLGNRPQKIGNYYEFHDEEDHEIQECDEFRALIQELMDNKE</sequence>
<evidence type="ECO:0000259" key="2">
    <source>
        <dbReference type="Pfam" id="PF03732"/>
    </source>
</evidence>
<evidence type="ECO:0000313" key="3">
    <source>
        <dbReference type="Proteomes" id="UP000818029"/>
    </source>
</evidence>
<dbReference type="PANTHER" id="PTHR32108">
    <property type="entry name" value="DNA-DIRECTED RNA POLYMERASE SUBUNIT ALPHA"/>
    <property type="match status" value="1"/>
</dbReference>
<feature type="domain" description="Retrotransposon gag" evidence="2">
    <location>
        <begin position="165"/>
        <end position="199"/>
    </location>
</feature>
<organism evidence="3 4">
    <name type="scientific">Gossypium hirsutum</name>
    <name type="common">Upland cotton</name>
    <name type="synonym">Gossypium mexicanum</name>
    <dbReference type="NCBI Taxonomy" id="3635"/>
    <lineage>
        <taxon>Eukaryota</taxon>
        <taxon>Viridiplantae</taxon>
        <taxon>Streptophyta</taxon>
        <taxon>Embryophyta</taxon>
        <taxon>Tracheophyta</taxon>
        <taxon>Spermatophyta</taxon>
        <taxon>Magnoliopsida</taxon>
        <taxon>eudicotyledons</taxon>
        <taxon>Gunneridae</taxon>
        <taxon>Pentapetalae</taxon>
        <taxon>rosids</taxon>
        <taxon>malvids</taxon>
        <taxon>Malvales</taxon>
        <taxon>Malvaceae</taxon>
        <taxon>Malvoideae</taxon>
        <taxon>Gossypium</taxon>
    </lineage>
</organism>
<feature type="compositionally biased region" description="Acidic residues" evidence="1">
    <location>
        <begin position="1"/>
        <end position="11"/>
    </location>
</feature>
<dbReference type="Pfam" id="PF03732">
    <property type="entry name" value="Retrotrans_gag"/>
    <property type="match status" value="1"/>
</dbReference>
<proteinExistence type="predicted"/>
<dbReference type="RefSeq" id="XP_040940646.1">
    <property type="nucleotide sequence ID" value="XM_041084712.1"/>
</dbReference>
<name>A0ABM2ZDC6_GOSHI</name>
<reference evidence="4" key="2">
    <citation type="submission" date="2025-08" db="UniProtKB">
        <authorList>
            <consortium name="RefSeq"/>
        </authorList>
    </citation>
    <scope>IDENTIFICATION</scope>
</reference>
<dbReference type="InterPro" id="IPR005162">
    <property type="entry name" value="Retrotrans_gag_dom"/>
</dbReference>
<dbReference type="GeneID" id="121212265"/>
<evidence type="ECO:0000313" key="4">
    <source>
        <dbReference type="RefSeq" id="XP_040940646.1"/>
    </source>
</evidence>
<dbReference type="PANTHER" id="PTHR32108:SF5">
    <property type="entry name" value="DYNACTIN SUBUNIT 1-LIKE"/>
    <property type="match status" value="1"/>
</dbReference>
<evidence type="ECO:0000256" key="1">
    <source>
        <dbReference type="SAM" id="MobiDB-lite"/>
    </source>
</evidence>
<protein>
    <recommendedName>
        <fullName evidence="2">Retrotransposon gag domain-containing protein</fullName>
    </recommendedName>
</protein>
<gene>
    <name evidence="4" type="primary">LOC121212265</name>
</gene>
<feature type="region of interest" description="Disordered" evidence="1">
    <location>
        <begin position="1"/>
        <end position="24"/>
    </location>
</feature>
<accession>A0ABM2ZDC6</accession>
<reference evidence="3" key="1">
    <citation type="journal article" date="2020" name="Nat. Genet.">
        <title>Genomic diversifications of five Gossypium allopolyploid species and their impact on cotton improvement.</title>
        <authorList>
            <person name="Chen Z.J."/>
            <person name="Sreedasyam A."/>
            <person name="Ando A."/>
            <person name="Song Q."/>
            <person name="De Santiago L.M."/>
            <person name="Hulse-Kemp A.M."/>
            <person name="Ding M."/>
            <person name="Ye W."/>
            <person name="Kirkbride R.C."/>
            <person name="Jenkins J."/>
            <person name="Plott C."/>
            <person name="Lovell J."/>
            <person name="Lin Y.M."/>
            <person name="Vaughn R."/>
            <person name="Liu B."/>
            <person name="Simpson S."/>
            <person name="Scheffler B.E."/>
            <person name="Wen L."/>
            <person name="Saski C.A."/>
            <person name="Grover C.E."/>
            <person name="Hu G."/>
            <person name="Conover J.L."/>
            <person name="Carlson J.W."/>
            <person name="Shu S."/>
            <person name="Boston L.B."/>
            <person name="Williams M."/>
            <person name="Peterson D.G."/>
            <person name="McGee K."/>
            <person name="Jones D.C."/>
            <person name="Wendel J.F."/>
            <person name="Stelly D.M."/>
            <person name="Grimwood J."/>
            <person name="Schmutz J."/>
        </authorList>
    </citation>
    <scope>NUCLEOTIDE SEQUENCE [LARGE SCALE GENOMIC DNA]</scope>
    <source>
        <strain evidence="3">cv. TM-1</strain>
    </source>
</reference>